<dbReference type="Proteomes" id="UP001473302">
    <property type="component" value="Unassembled WGS sequence"/>
</dbReference>
<feature type="compositionally biased region" description="Low complexity" evidence="1">
    <location>
        <begin position="694"/>
        <end position="766"/>
    </location>
</feature>
<comment type="caution">
    <text evidence="2">The sequence shown here is derived from an EMBL/GenBank/DDBJ whole genome shotgun (WGS) entry which is preliminary data.</text>
</comment>
<feature type="region of interest" description="Disordered" evidence="1">
    <location>
        <begin position="257"/>
        <end position="328"/>
    </location>
</feature>
<evidence type="ECO:0000313" key="3">
    <source>
        <dbReference type="Proteomes" id="UP001473302"/>
    </source>
</evidence>
<feature type="compositionally biased region" description="Polar residues" evidence="1">
    <location>
        <begin position="641"/>
        <end position="670"/>
    </location>
</feature>
<evidence type="ECO:0000256" key="1">
    <source>
        <dbReference type="SAM" id="MobiDB-lite"/>
    </source>
</evidence>
<keyword evidence="3" id="KW-1185">Reference proteome</keyword>
<proteinExistence type="predicted"/>
<feature type="compositionally biased region" description="Basic and acidic residues" evidence="1">
    <location>
        <begin position="274"/>
        <end position="293"/>
    </location>
</feature>
<feature type="region of interest" description="Disordered" evidence="1">
    <location>
        <begin position="393"/>
        <end position="504"/>
    </location>
</feature>
<feature type="compositionally biased region" description="Polar residues" evidence="1">
    <location>
        <begin position="260"/>
        <end position="273"/>
    </location>
</feature>
<feature type="region of interest" description="Disordered" evidence="1">
    <location>
        <begin position="629"/>
        <end position="781"/>
    </location>
</feature>
<feature type="compositionally biased region" description="Low complexity" evidence="1">
    <location>
        <begin position="441"/>
        <end position="451"/>
    </location>
</feature>
<gene>
    <name evidence="2" type="ORF">MFLAVUS_003251</name>
</gene>
<dbReference type="EMBL" id="BAABUK010000006">
    <property type="protein sequence ID" value="GAA5809836.1"/>
    <property type="molecule type" value="Genomic_DNA"/>
</dbReference>
<feature type="compositionally biased region" description="Gly residues" evidence="1">
    <location>
        <begin position="490"/>
        <end position="501"/>
    </location>
</feature>
<sequence>MSTGRNIRTSVDSGSPVPTQNHSPEQAYYSLDAFYATLLSRTFTTSTEAITFCRDLCSSHGFTVKQEQSTHKNIYVYCSREGLPDSHRNPKVNPQRNRHSQRCECRWRIVLFENLKTTWEFRKSQNAEAFIHNHPLLRPDEIKKEWPREVSEKIFELARQRLPTNEIRQLVREQYPDISWDDRRFYNRLSEERQKMKQRDTAMRTIRLVNLSAQICMVNSGSEDLSHYVESKLLSLLEDTCKFANVNSNSIAMPVPLPTATETSTPQQHTFSARQEEKRSTSSVKTEIKRESEGSTGGPSKTRSIKPDDSNHDLIESKSAPTSSISARKSFETLPKGYLAVPIPEHTFHVKMYSQNSAGDIRRAIFDMQRSSANTNVNNNIIGNNSHLQYVAQHREPRRRRSRALFAPEEDTDSMDLDTPPRKLSRQVTSSIIDDELDDMSSQSSPSNSQSILFSTTQTHDPHQLINAPNFNRAPSTATAQDSNTIFYGGNSGSGGSGGSGNTEANYLNQQTFAPPADNTNIYPSSGNMNQNTTTNRSMQQVMYDPNSFVQQPSTNEMGIIQPHHGISERPHSMTFGAAIPTSIRTPSRISIEHPSIVRPAGYPANFTQLQNMIEENDGKQRFYSPFRDTLAQPSSPVPPRTSTAVAPQMMSQQTQYIAQQANDNSQNMFPSYPSHPPQNIFPTPYITNDQILQQHSQSQPQQHSQPQPQQHSQPQQQHPRQQQQQQQQQQHSQLHLQQHHQQQQQKRKQQYNLNFQQQQQQQFERQQQEHLLYRRASGPS</sequence>
<accession>A0ABP9YSK2</accession>
<evidence type="ECO:0000313" key="2">
    <source>
        <dbReference type="EMBL" id="GAA5809836.1"/>
    </source>
</evidence>
<organism evidence="2 3">
    <name type="scientific">Mucor flavus</name>
    <dbReference type="NCBI Taxonomy" id="439312"/>
    <lineage>
        <taxon>Eukaryota</taxon>
        <taxon>Fungi</taxon>
        <taxon>Fungi incertae sedis</taxon>
        <taxon>Mucoromycota</taxon>
        <taxon>Mucoromycotina</taxon>
        <taxon>Mucoromycetes</taxon>
        <taxon>Mucorales</taxon>
        <taxon>Mucorineae</taxon>
        <taxon>Mucoraceae</taxon>
        <taxon>Mucor</taxon>
    </lineage>
</organism>
<feature type="region of interest" description="Disordered" evidence="1">
    <location>
        <begin position="1"/>
        <end position="22"/>
    </location>
</feature>
<feature type="compositionally biased region" description="Polar residues" evidence="1">
    <location>
        <begin position="467"/>
        <end position="486"/>
    </location>
</feature>
<feature type="compositionally biased region" description="Basic and acidic residues" evidence="1">
    <location>
        <begin position="305"/>
        <end position="316"/>
    </location>
</feature>
<name>A0ABP9YSK2_9FUNG</name>
<protein>
    <recommendedName>
        <fullName evidence="4">FAR1 domain-containing protein</fullName>
    </recommendedName>
</protein>
<evidence type="ECO:0008006" key="4">
    <source>
        <dbReference type="Google" id="ProtNLM"/>
    </source>
</evidence>
<reference evidence="2 3" key="1">
    <citation type="submission" date="2024-04" db="EMBL/GenBank/DDBJ databases">
        <title>genome sequences of Mucor flavus KT1a and Helicostylum pulchrum KT1b strains isolated from the surface of a dry-aged beef.</title>
        <authorList>
            <person name="Toyotome T."/>
            <person name="Hosono M."/>
            <person name="Torimaru M."/>
            <person name="Fukuda K."/>
            <person name="Mikami N."/>
        </authorList>
    </citation>
    <scope>NUCLEOTIDE SEQUENCE [LARGE SCALE GENOMIC DNA]</scope>
    <source>
        <strain evidence="2 3">KT1a</strain>
    </source>
</reference>